<dbReference type="PANTHER" id="PTHR14948">
    <property type="entry name" value="NG5"/>
    <property type="match status" value="1"/>
</dbReference>
<name>A0A315WCJ2_GAMAF</name>
<evidence type="ECO:0000313" key="9">
    <source>
        <dbReference type="Proteomes" id="UP000250572"/>
    </source>
</evidence>
<keyword evidence="5 7" id="KW-0472">Membrane</keyword>
<evidence type="ECO:0000256" key="2">
    <source>
        <dbReference type="ARBA" id="ARBA00006843"/>
    </source>
</evidence>
<dbReference type="GO" id="GO:0016020">
    <property type="term" value="C:membrane"/>
    <property type="evidence" value="ECO:0007669"/>
    <property type="project" value="UniProtKB-SubCell"/>
</dbReference>
<keyword evidence="9" id="KW-1185">Reference proteome</keyword>
<dbReference type="Proteomes" id="UP000250572">
    <property type="component" value="Unassembled WGS sequence"/>
</dbReference>
<dbReference type="AlphaFoldDB" id="A0A315WCJ2"/>
<dbReference type="InterPro" id="IPR051423">
    <property type="entry name" value="CD225/Dispanin"/>
</dbReference>
<feature type="transmembrane region" description="Helical" evidence="7">
    <location>
        <begin position="326"/>
        <end position="353"/>
    </location>
</feature>
<evidence type="ECO:0000256" key="6">
    <source>
        <dbReference type="SAM" id="MobiDB-lite"/>
    </source>
</evidence>
<reference evidence="8 9" key="1">
    <citation type="journal article" date="2018" name="G3 (Bethesda)">
        <title>A High-Quality Reference Genome for the Invasive Mosquitofish Gambusia affinis Using a Chicago Library.</title>
        <authorList>
            <person name="Hoffberg S.L."/>
            <person name="Troendle N.J."/>
            <person name="Glenn T.C."/>
            <person name="Mahmud O."/>
            <person name="Louha S."/>
            <person name="Chalopin D."/>
            <person name="Bennetzen J.L."/>
            <person name="Mauricio R."/>
        </authorList>
    </citation>
    <scope>NUCLEOTIDE SEQUENCE [LARGE SCALE GENOMIC DNA]</scope>
    <source>
        <strain evidence="8">NE01/NJP1002.9</strain>
        <tissue evidence="8">Muscle</tissue>
    </source>
</reference>
<proteinExistence type="inferred from homology"/>
<keyword evidence="4 7" id="KW-1133">Transmembrane helix</keyword>
<evidence type="ECO:0000256" key="4">
    <source>
        <dbReference type="ARBA" id="ARBA00022989"/>
    </source>
</evidence>
<dbReference type="PANTHER" id="PTHR14948:SF46">
    <property type="entry name" value="DISPANIN SUBFAMILY A MEMBER 2B-LIKE-RELATED"/>
    <property type="match status" value="1"/>
</dbReference>
<dbReference type="InterPro" id="IPR007593">
    <property type="entry name" value="CD225/Dispanin_fam"/>
</dbReference>
<dbReference type="Pfam" id="PF04505">
    <property type="entry name" value="CD225"/>
    <property type="match status" value="1"/>
</dbReference>
<comment type="subcellular location">
    <subcellularLocation>
        <location evidence="1">Membrane</location>
    </subcellularLocation>
</comment>
<evidence type="ECO:0000256" key="5">
    <source>
        <dbReference type="ARBA" id="ARBA00023136"/>
    </source>
</evidence>
<keyword evidence="3 7" id="KW-0812">Transmembrane</keyword>
<sequence>MEKTAIPVARAEWFIMRANLLLCSAILLSPLATALRLAFVSDLFSYIVGRENGHIMDYNKPMRSPMRWNGENPSMMRSSSPPPYQDSGFPSAQPQSLISQHNPITSRPLRNSGQISSTQGALPLTSALEIGEPDPKSLGFAFQMQDILLELRMSSNVGGVLHSSPETLDGEPQSPQSRVKIVLRGLSKLVPPPGFCLSDHPTCMLLVLTASIICSGIPQIKSPNRTLPNVPSRPLKYTWACQPNQQKPFSRDPEQPEKPGIFTVEPAVANQESGPVNDYFGYSIFTMLCCCLPMGIVAFINAIATRDANAAGDRQKAKQTSRRARIMSHGALGIGIGSYVLIIDLFCLFSLILTLDAIARGDRQVAERSSRRALMMNHAALGLQFLPPSLL</sequence>
<feature type="compositionally biased region" description="Polar residues" evidence="6">
    <location>
        <begin position="88"/>
        <end position="116"/>
    </location>
</feature>
<evidence type="ECO:0000256" key="1">
    <source>
        <dbReference type="ARBA" id="ARBA00004370"/>
    </source>
</evidence>
<feature type="region of interest" description="Disordered" evidence="6">
    <location>
        <begin position="69"/>
        <end position="116"/>
    </location>
</feature>
<comment type="similarity">
    <text evidence="2">Belongs to the CD225/Dispanin family.</text>
</comment>
<protein>
    <submittedName>
        <fullName evidence="8">Uncharacterized protein</fullName>
    </submittedName>
</protein>
<evidence type="ECO:0000256" key="3">
    <source>
        <dbReference type="ARBA" id="ARBA00022692"/>
    </source>
</evidence>
<organism evidence="8 9">
    <name type="scientific">Gambusia affinis</name>
    <name type="common">Western mosquitofish</name>
    <name type="synonym">Heterandria affinis</name>
    <dbReference type="NCBI Taxonomy" id="33528"/>
    <lineage>
        <taxon>Eukaryota</taxon>
        <taxon>Metazoa</taxon>
        <taxon>Chordata</taxon>
        <taxon>Craniata</taxon>
        <taxon>Vertebrata</taxon>
        <taxon>Euteleostomi</taxon>
        <taxon>Actinopterygii</taxon>
        <taxon>Neopterygii</taxon>
        <taxon>Teleostei</taxon>
        <taxon>Neoteleostei</taxon>
        <taxon>Acanthomorphata</taxon>
        <taxon>Ovalentaria</taxon>
        <taxon>Atherinomorphae</taxon>
        <taxon>Cyprinodontiformes</taxon>
        <taxon>Poeciliidae</taxon>
        <taxon>Poeciliinae</taxon>
        <taxon>Gambusia</taxon>
    </lineage>
</organism>
<evidence type="ECO:0000313" key="8">
    <source>
        <dbReference type="EMBL" id="PWA33520.1"/>
    </source>
</evidence>
<gene>
    <name evidence="8" type="ORF">CCH79_00007422</name>
</gene>
<dbReference type="EMBL" id="NHOQ01000034">
    <property type="protein sequence ID" value="PWA33520.1"/>
    <property type="molecule type" value="Genomic_DNA"/>
</dbReference>
<evidence type="ECO:0000256" key="7">
    <source>
        <dbReference type="SAM" id="Phobius"/>
    </source>
</evidence>
<accession>A0A315WCJ2</accession>
<feature type="transmembrane region" description="Helical" evidence="7">
    <location>
        <begin position="279"/>
        <end position="305"/>
    </location>
</feature>
<comment type="caution">
    <text evidence="8">The sequence shown here is derived from an EMBL/GenBank/DDBJ whole genome shotgun (WGS) entry which is preliminary data.</text>
</comment>